<feature type="compositionally biased region" description="Basic and acidic residues" evidence="1">
    <location>
        <begin position="537"/>
        <end position="546"/>
    </location>
</feature>
<reference evidence="3" key="1">
    <citation type="submission" date="2016-04" db="EMBL/GenBank/DDBJ databases">
        <authorList>
            <person name="Nguyen H.D."/>
            <person name="Samba Siva P."/>
            <person name="Cullis J."/>
            <person name="Levesque C.A."/>
            <person name="Hambleton S."/>
        </authorList>
    </citation>
    <scope>NUCLEOTIDE SEQUENCE</scope>
    <source>
        <strain evidence="3">DAOMC 236426</strain>
    </source>
</reference>
<evidence type="ECO:0000256" key="1">
    <source>
        <dbReference type="SAM" id="MobiDB-lite"/>
    </source>
</evidence>
<name>A0A8X7N2B3_9BASI</name>
<feature type="compositionally biased region" description="Polar residues" evidence="1">
    <location>
        <begin position="714"/>
        <end position="729"/>
    </location>
</feature>
<accession>A0A8X7N2B3</accession>
<keyword evidence="2" id="KW-0472">Membrane</keyword>
<keyword evidence="2" id="KW-1133">Transmembrane helix</keyword>
<feature type="region of interest" description="Disordered" evidence="1">
    <location>
        <begin position="706"/>
        <end position="729"/>
    </location>
</feature>
<sequence>MKTTGSTSGNVTRDVRREARRRYLLLHTDSDRPFDYFLSWPPEHQACAHWLHEGVHATKSGREGVGQGRYNYPKKGSFTHLESFQRLFSTLSTCNFLFSLPLIEAQNPCIGPPVDDPLGFRLRGYRLLPAPPTSSGQWPMSAYPEFELLPPPPPTFLSTSSPRRAQLPRFANVDEVVQFARGQVLARRDPMIERSLFFVVIYIGLLVGLAASVIIRRIINRNFWLFRIVRRPDGLLLVPHLHNCWSFMAGSFGFVFTVYNGISLANLLRQQPPKDACITLIYVWSPLYLGISWMAWAAAVAGTQNLYIRIKITRRWSIKARIPPWVANMFGVGVPCSCAVAVLLPSILGNRHSENARRLFIEWNKQFATQEAITEDMLVQLQLIWFETIRHVNYLAIAAILWSIFASITLIIYLHFSVQLIRTLQRHLRRRGAKSGPIQNAMTMSMGVFTTDVVPDGGDEHVNRTVLSGNAVRNIDTKSAIALPSVVQSQFEVVIEDVCPTDKNIQPLARLPPLSLPPSPSPPSQPSPRSPCPRPMTDPESRQRDEAGSVARAVLYFVIQATSINLGTLIMASVAITLARVTVARTELGHFQNTVNICWMVLSFTCVLFGTTTLCSIAHETYEESLASLIHPTRRSQTDSAPFRLKPVTISAVERRRRMPQHETQTQGLQTETEQYVEEIVATPRNLSATDVPTFNHKQLPSISSDLSVRDGSLSKSQSARSFGNVSYQ</sequence>
<keyword evidence="4" id="KW-1185">Reference proteome</keyword>
<gene>
    <name evidence="3" type="ORF">A4X06_0g154</name>
</gene>
<reference evidence="3" key="2">
    <citation type="journal article" date="2019" name="IMA Fungus">
        <title>Genome sequencing and comparison of five Tilletia species to identify candidate genes for the detection of regulated species infecting wheat.</title>
        <authorList>
            <person name="Nguyen H.D.T."/>
            <person name="Sultana T."/>
            <person name="Kesanakurti P."/>
            <person name="Hambleton S."/>
        </authorList>
    </citation>
    <scope>NUCLEOTIDE SEQUENCE</scope>
    <source>
        <strain evidence="3">DAOMC 236426</strain>
    </source>
</reference>
<organism evidence="3 4">
    <name type="scientific">Tilletia controversa</name>
    <name type="common">dwarf bunt fungus</name>
    <dbReference type="NCBI Taxonomy" id="13291"/>
    <lineage>
        <taxon>Eukaryota</taxon>
        <taxon>Fungi</taxon>
        <taxon>Dikarya</taxon>
        <taxon>Basidiomycota</taxon>
        <taxon>Ustilaginomycotina</taxon>
        <taxon>Exobasidiomycetes</taxon>
        <taxon>Tilletiales</taxon>
        <taxon>Tilletiaceae</taxon>
        <taxon>Tilletia</taxon>
    </lineage>
</organism>
<evidence type="ECO:0000313" key="4">
    <source>
        <dbReference type="Proteomes" id="UP000077684"/>
    </source>
</evidence>
<feature type="transmembrane region" description="Helical" evidence="2">
    <location>
        <begin position="196"/>
        <end position="215"/>
    </location>
</feature>
<keyword evidence="2" id="KW-0812">Transmembrane</keyword>
<feature type="compositionally biased region" description="Pro residues" evidence="1">
    <location>
        <begin position="514"/>
        <end position="536"/>
    </location>
</feature>
<evidence type="ECO:0000256" key="2">
    <source>
        <dbReference type="SAM" id="Phobius"/>
    </source>
</evidence>
<dbReference type="EMBL" id="LWDE02000007">
    <property type="protein sequence ID" value="KAE8255982.1"/>
    <property type="molecule type" value="Genomic_DNA"/>
</dbReference>
<feature type="transmembrane region" description="Helical" evidence="2">
    <location>
        <begin position="394"/>
        <end position="421"/>
    </location>
</feature>
<comment type="caution">
    <text evidence="3">The sequence shown here is derived from an EMBL/GenBank/DDBJ whole genome shotgun (WGS) entry which is preliminary data.</text>
</comment>
<feature type="transmembrane region" description="Helical" evidence="2">
    <location>
        <begin position="322"/>
        <end position="348"/>
    </location>
</feature>
<proteinExistence type="predicted"/>
<feature type="transmembrane region" description="Helical" evidence="2">
    <location>
        <begin position="599"/>
        <end position="618"/>
    </location>
</feature>
<feature type="transmembrane region" description="Helical" evidence="2">
    <location>
        <begin position="553"/>
        <end position="579"/>
    </location>
</feature>
<dbReference type="AlphaFoldDB" id="A0A8X7N2B3"/>
<dbReference type="Proteomes" id="UP000077684">
    <property type="component" value="Unassembled WGS sequence"/>
</dbReference>
<feature type="transmembrane region" description="Helical" evidence="2">
    <location>
        <begin position="235"/>
        <end position="259"/>
    </location>
</feature>
<feature type="region of interest" description="Disordered" evidence="1">
    <location>
        <begin position="509"/>
        <end position="546"/>
    </location>
</feature>
<evidence type="ECO:0000313" key="3">
    <source>
        <dbReference type="EMBL" id="KAE8255982.1"/>
    </source>
</evidence>
<protein>
    <submittedName>
        <fullName evidence="3">Uncharacterized protein</fullName>
    </submittedName>
</protein>
<feature type="transmembrane region" description="Helical" evidence="2">
    <location>
        <begin position="279"/>
        <end position="301"/>
    </location>
</feature>